<dbReference type="Gene3D" id="3.40.33.10">
    <property type="entry name" value="CAP"/>
    <property type="match status" value="1"/>
</dbReference>
<accession>A0A8S3URI6</accession>
<reference evidence="2" key="1">
    <citation type="submission" date="2021-03" db="EMBL/GenBank/DDBJ databases">
        <authorList>
            <person name="Bekaert M."/>
        </authorList>
    </citation>
    <scope>NUCLEOTIDE SEQUENCE</scope>
</reference>
<dbReference type="PRINTS" id="PR00837">
    <property type="entry name" value="V5TPXLIKE"/>
</dbReference>
<gene>
    <name evidence="2" type="ORF">MEDL_60206</name>
</gene>
<dbReference type="InterPro" id="IPR014044">
    <property type="entry name" value="CAP_dom"/>
</dbReference>
<dbReference type="Proteomes" id="UP000683360">
    <property type="component" value="Unassembled WGS sequence"/>
</dbReference>
<sequence length="297" mass="33530">MPDRLCKCCANGEAVIIIGFELRIHAAATCKDKFKVFPSHSACLPRSPQAKIPGPVDKNVVLAVHNKYREKAAKKYNAKNILKMIWDDEVAMVAQKWAENCFGVHDKNYQRLIPGRFPIGQNIASSKENITWETVVQLFYNESKDFHFGGKNNILKKVGHFTQLTWFDSYILGCGYAICNGYHFYVCNYAPSGNHKGQLGFPFSTNGTNTDLRVTCKEDKKEKFFCGNSGYGEKSCLTLSNMPFDCPYTCRVCPYSDEENYREGNTTVVILGSSDAAQLRSNLLTIALLLYLYSYTY</sequence>
<dbReference type="SUPFAM" id="SSF55797">
    <property type="entry name" value="PR-1-like"/>
    <property type="match status" value="1"/>
</dbReference>
<dbReference type="EMBL" id="CAJPWZ010002933">
    <property type="protein sequence ID" value="CAG2248310.1"/>
    <property type="molecule type" value="Genomic_DNA"/>
</dbReference>
<dbReference type="InterPro" id="IPR001283">
    <property type="entry name" value="CRISP-related"/>
</dbReference>
<dbReference type="Pfam" id="PF00188">
    <property type="entry name" value="CAP"/>
    <property type="match status" value="1"/>
</dbReference>
<evidence type="ECO:0000259" key="1">
    <source>
        <dbReference type="SMART" id="SM00198"/>
    </source>
</evidence>
<evidence type="ECO:0000313" key="2">
    <source>
        <dbReference type="EMBL" id="CAG2248310.1"/>
    </source>
</evidence>
<dbReference type="OrthoDB" id="737510at2759"/>
<dbReference type="InterPro" id="IPR035940">
    <property type="entry name" value="CAP_sf"/>
</dbReference>
<feature type="domain" description="SCP" evidence="1">
    <location>
        <begin position="56"/>
        <end position="197"/>
    </location>
</feature>
<comment type="caution">
    <text evidence="2">The sequence shown here is derived from an EMBL/GenBank/DDBJ whole genome shotgun (WGS) entry which is preliminary data.</text>
</comment>
<keyword evidence="3" id="KW-1185">Reference proteome</keyword>
<protein>
    <submittedName>
        <fullName evidence="2">CRISP</fullName>
    </submittedName>
</protein>
<dbReference type="InterPro" id="IPR002413">
    <property type="entry name" value="V5_allergen-like"/>
</dbReference>
<evidence type="ECO:0000313" key="3">
    <source>
        <dbReference type="Proteomes" id="UP000683360"/>
    </source>
</evidence>
<dbReference type="SMART" id="SM00198">
    <property type="entry name" value="SCP"/>
    <property type="match status" value="1"/>
</dbReference>
<proteinExistence type="predicted"/>
<dbReference type="PANTHER" id="PTHR10334">
    <property type="entry name" value="CYSTEINE-RICH SECRETORY PROTEIN-RELATED"/>
    <property type="match status" value="1"/>
</dbReference>
<name>A0A8S3URI6_MYTED</name>
<dbReference type="PRINTS" id="PR00838">
    <property type="entry name" value="V5ALLERGEN"/>
</dbReference>
<dbReference type="AlphaFoldDB" id="A0A8S3URI6"/>
<organism evidence="2 3">
    <name type="scientific">Mytilus edulis</name>
    <name type="common">Blue mussel</name>
    <dbReference type="NCBI Taxonomy" id="6550"/>
    <lineage>
        <taxon>Eukaryota</taxon>
        <taxon>Metazoa</taxon>
        <taxon>Spiralia</taxon>
        <taxon>Lophotrochozoa</taxon>
        <taxon>Mollusca</taxon>
        <taxon>Bivalvia</taxon>
        <taxon>Autobranchia</taxon>
        <taxon>Pteriomorphia</taxon>
        <taxon>Mytilida</taxon>
        <taxon>Mytiloidea</taxon>
        <taxon>Mytilidae</taxon>
        <taxon>Mytilinae</taxon>
        <taxon>Mytilus</taxon>
    </lineage>
</organism>